<dbReference type="EMBL" id="NJIH01000003">
    <property type="protein sequence ID" value="OWT64092.1"/>
    <property type="molecule type" value="Genomic_DNA"/>
</dbReference>
<dbReference type="Gene3D" id="3.40.50.12500">
    <property type="match status" value="1"/>
</dbReference>
<name>A0A225MSR9_9BURK</name>
<dbReference type="InterPro" id="IPR026286">
    <property type="entry name" value="MaiA/AMDase"/>
</dbReference>
<evidence type="ECO:0000313" key="1">
    <source>
        <dbReference type="EMBL" id="OWT64092.1"/>
    </source>
</evidence>
<dbReference type="PIRSF" id="PIRSF015736">
    <property type="entry name" value="MI"/>
    <property type="match status" value="1"/>
</dbReference>
<dbReference type="PANTHER" id="PTHR40267:SF1">
    <property type="entry name" value="BLR3294 PROTEIN"/>
    <property type="match status" value="1"/>
</dbReference>
<evidence type="ECO:0000313" key="2">
    <source>
        <dbReference type="Proteomes" id="UP000214603"/>
    </source>
</evidence>
<sequence>MSNGNLRVILVVPANNTTMEPEIRAYCPAITELTVVRVPRPPRPLEVSDLPQYRKNTIDAIEPLIGDGADLAIYGCTSAGFLAGPAGDTAFVQAISEFVQAPTVSTSTAILAALADAGIDQVDVVSPYVDWKSEMLRTFLTSSGIRVGRLESFHAQNPTELGRITSVQVTEKCIETASSDGHALFIACSQLPTREIIPGLAERLHRPVWSSVKAAAWQAMQWLGAEPTPPAGR</sequence>
<reference evidence="2" key="1">
    <citation type="submission" date="2017-06" db="EMBL/GenBank/DDBJ databases">
        <title>Herbaspirillum phytohormonus sp. nov., isolated from the root nodule of Robinia pseudoacacia in lead-zinc mine.</title>
        <authorList>
            <person name="Fan M."/>
            <person name="Lin Y."/>
        </authorList>
    </citation>
    <scope>NUCLEOTIDE SEQUENCE [LARGE SCALE GENOMIC DNA]</scope>
    <source>
        <strain evidence="2">SC-089</strain>
    </source>
</reference>
<organism evidence="1 2">
    <name type="scientific">Candidimonas nitroreducens</name>
    <dbReference type="NCBI Taxonomy" id="683354"/>
    <lineage>
        <taxon>Bacteria</taxon>
        <taxon>Pseudomonadati</taxon>
        <taxon>Pseudomonadota</taxon>
        <taxon>Betaproteobacteria</taxon>
        <taxon>Burkholderiales</taxon>
        <taxon>Alcaligenaceae</taxon>
        <taxon>Candidimonas</taxon>
    </lineage>
</organism>
<protein>
    <recommendedName>
        <fullName evidence="3">Asp/Glu racemase</fullName>
    </recommendedName>
</protein>
<dbReference type="PANTHER" id="PTHR40267">
    <property type="entry name" value="BLR3294 PROTEIN"/>
    <property type="match status" value="1"/>
</dbReference>
<dbReference type="Proteomes" id="UP000214603">
    <property type="component" value="Unassembled WGS sequence"/>
</dbReference>
<proteinExistence type="predicted"/>
<dbReference type="AlphaFoldDB" id="A0A225MSR9"/>
<dbReference type="RefSeq" id="WP_088602672.1">
    <property type="nucleotide sequence ID" value="NZ_NJIH01000003.1"/>
</dbReference>
<dbReference type="OrthoDB" id="483160at2"/>
<comment type="caution">
    <text evidence="1">The sequence shown here is derived from an EMBL/GenBank/DDBJ whole genome shotgun (WGS) entry which is preliminary data.</text>
</comment>
<dbReference type="Pfam" id="PF17645">
    <property type="entry name" value="Amdase"/>
    <property type="match status" value="1"/>
</dbReference>
<evidence type="ECO:0008006" key="3">
    <source>
        <dbReference type="Google" id="ProtNLM"/>
    </source>
</evidence>
<dbReference type="InterPro" id="IPR053714">
    <property type="entry name" value="Iso_Racemase_Enz_sf"/>
</dbReference>
<accession>A0A225MSR9</accession>
<gene>
    <name evidence="1" type="ORF">CEY11_07320</name>
</gene>
<keyword evidence="2" id="KW-1185">Reference proteome</keyword>